<keyword evidence="1" id="KW-0378">Hydrolase</keyword>
<dbReference type="AlphaFoldDB" id="A0A6H0SHD5"/>
<keyword evidence="2" id="KW-1185">Reference proteome</keyword>
<gene>
    <name evidence="1" type="ORF">D3791_05930</name>
</gene>
<accession>A0A6H0SHD5</accession>
<dbReference type="RefSeq" id="WP_172511580.1">
    <property type="nucleotide sequence ID" value="NZ_CP032549.1"/>
</dbReference>
<evidence type="ECO:0000313" key="1">
    <source>
        <dbReference type="EMBL" id="QIV86714.1"/>
    </source>
</evidence>
<reference evidence="1 2" key="1">
    <citation type="submission" date="2018-09" db="EMBL/GenBank/DDBJ databases">
        <title>Glutamicibacter mishrai S5-52T (LMG 29155T = KCTC 39846T).</title>
        <authorList>
            <person name="Das S.K."/>
        </authorList>
    </citation>
    <scope>NUCLEOTIDE SEQUENCE [LARGE SCALE GENOMIC DNA]</scope>
    <source>
        <strain evidence="1 2">S5-52</strain>
    </source>
</reference>
<dbReference type="GO" id="GO:0004519">
    <property type="term" value="F:endonuclease activity"/>
    <property type="evidence" value="ECO:0007669"/>
    <property type="project" value="UniProtKB-KW"/>
</dbReference>
<organism evidence="1 2">
    <name type="scientific">Glutamicibacter mishrai</name>
    <dbReference type="NCBI Taxonomy" id="1775880"/>
    <lineage>
        <taxon>Bacteria</taxon>
        <taxon>Bacillati</taxon>
        <taxon>Actinomycetota</taxon>
        <taxon>Actinomycetes</taxon>
        <taxon>Micrococcales</taxon>
        <taxon>Micrococcaceae</taxon>
        <taxon>Glutamicibacter</taxon>
    </lineage>
</organism>
<dbReference type="EMBL" id="CP032549">
    <property type="protein sequence ID" value="QIV86714.1"/>
    <property type="molecule type" value="Genomic_DNA"/>
</dbReference>
<keyword evidence="1" id="KW-0255">Endonuclease</keyword>
<keyword evidence="1" id="KW-0540">Nuclease</keyword>
<name>A0A6H0SHD5_9MICC</name>
<proteinExistence type="predicted"/>
<dbReference type="Proteomes" id="UP000502331">
    <property type="component" value="Chromosome"/>
</dbReference>
<sequence length="491" mass="54124">MSETTIPRTGTPNPENHGNYTAMVLGLEADLARIEEHGTTEECLEAISLLETLTSSADYHKAALSHQAEINITRNNTQKGTFTQLNRGAAASVALARKADPHGYGAYLENCRILFNDTPHLAAAYSRGEYTETQMRAILTPLRGVKAERRKEFDDFYALNPAMFHNLGNRKIGDTVKDFTLAYGSDDQCKEQKAADEQRHVKFTAHPATGTMTLHAHLPLAAGIAMKNEIKAKSQSLKAAGDERTRAQIEADYLASFCTNPDAKVPVNLNIGLIMTDKTLFLGGRQPAYLEGYGVIAPQYARELVAGQEISNNMTLAEMAKTRSPAFIEQMEATVELIRLYTAPGDKDLIAMDSKARIFPEKMKKFIKMRDRGCRTPFCDGMIEEYDHVTQVYLGGHTCVINSDGRCKFCNQAKETPGWQEIVIASGPHEVKIATGMGPTYHSTAPPATGFAHKPYPQCMSEADWVRSFEEWLNRPTDTGSSPPGIEDIPA</sequence>
<evidence type="ECO:0000313" key="2">
    <source>
        <dbReference type="Proteomes" id="UP000502331"/>
    </source>
</evidence>
<protein>
    <submittedName>
        <fullName evidence="1">HNH endonuclease</fullName>
    </submittedName>
</protein>